<feature type="domain" description="Plant bHLH transcription factor ACT-like" evidence="4">
    <location>
        <begin position="58"/>
        <end position="133"/>
    </location>
</feature>
<proteinExistence type="predicted"/>
<dbReference type="PANTHER" id="PTHR31945">
    <property type="entry name" value="TRANSCRIPTION FACTOR SCREAM2-RELATED"/>
    <property type="match status" value="1"/>
</dbReference>
<name>A0A7J6VP46_THATH</name>
<dbReference type="OrthoDB" id="1057417at2759"/>
<dbReference type="GO" id="GO:0003700">
    <property type="term" value="F:DNA-binding transcription factor activity"/>
    <property type="evidence" value="ECO:0007669"/>
    <property type="project" value="TreeGrafter"/>
</dbReference>
<dbReference type="GO" id="GO:0005634">
    <property type="term" value="C:nucleus"/>
    <property type="evidence" value="ECO:0007669"/>
    <property type="project" value="UniProtKB-SubCell"/>
</dbReference>
<dbReference type="InterPro" id="IPR054502">
    <property type="entry name" value="bHLH-TF_ACT-like_plant"/>
</dbReference>
<accession>A0A7J6VP46</accession>
<dbReference type="InterPro" id="IPR051358">
    <property type="entry name" value="TF_AMS/ICE1/BHLH6-like"/>
</dbReference>
<organism evidence="5 6">
    <name type="scientific">Thalictrum thalictroides</name>
    <name type="common">Rue-anemone</name>
    <name type="synonym">Anemone thalictroides</name>
    <dbReference type="NCBI Taxonomy" id="46969"/>
    <lineage>
        <taxon>Eukaryota</taxon>
        <taxon>Viridiplantae</taxon>
        <taxon>Streptophyta</taxon>
        <taxon>Embryophyta</taxon>
        <taxon>Tracheophyta</taxon>
        <taxon>Spermatophyta</taxon>
        <taxon>Magnoliopsida</taxon>
        <taxon>Ranunculales</taxon>
        <taxon>Ranunculaceae</taxon>
        <taxon>Thalictroideae</taxon>
        <taxon>Thalictrum</taxon>
    </lineage>
</organism>
<dbReference type="Pfam" id="PF22754">
    <property type="entry name" value="bHLH-TF_ACT-like_plant"/>
    <property type="match status" value="1"/>
</dbReference>
<evidence type="ECO:0000313" key="6">
    <source>
        <dbReference type="Proteomes" id="UP000554482"/>
    </source>
</evidence>
<comment type="subcellular location">
    <subcellularLocation>
        <location evidence="1">Nucleus</location>
    </subcellularLocation>
</comment>
<dbReference type="PANTHER" id="PTHR31945:SF27">
    <property type="entry name" value="TRANSCRIPTION FACTOR BHLH35-LIKE PROTEIN"/>
    <property type="match status" value="1"/>
</dbReference>
<comment type="caution">
    <text evidence="5">The sequence shown here is derived from an EMBL/GenBank/DDBJ whole genome shotgun (WGS) entry which is preliminary data.</text>
</comment>
<reference evidence="5 6" key="1">
    <citation type="submission" date="2020-06" db="EMBL/GenBank/DDBJ databases">
        <title>Transcriptomic and genomic resources for Thalictrum thalictroides and T. hernandezii: Facilitating candidate gene discovery in an emerging model plant lineage.</title>
        <authorList>
            <person name="Arias T."/>
            <person name="Riano-Pachon D.M."/>
            <person name="Di Stilio V.S."/>
        </authorList>
    </citation>
    <scope>NUCLEOTIDE SEQUENCE [LARGE SCALE GENOMIC DNA]</scope>
    <source>
        <strain evidence="6">cv. WT478/WT964</strain>
        <tissue evidence="5">Leaves</tissue>
    </source>
</reference>
<dbReference type="AlphaFoldDB" id="A0A7J6VP46"/>
<gene>
    <name evidence="5" type="ORF">FRX31_023525</name>
</gene>
<keyword evidence="2" id="KW-0539">Nucleus</keyword>
<feature type="coiled-coil region" evidence="3">
    <location>
        <begin position="23"/>
        <end position="50"/>
    </location>
</feature>
<protein>
    <recommendedName>
        <fullName evidence="4">Plant bHLH transcription factor ACT-like domain-containing protein</fullName>
    </recommendedName>
</protein>
<keyword evidence="6" id="KW-1185">Reference proteome</keyword>
<evidence type="ECO:0000256" key="3">
    <source>
        <dbReference type="SAM" id="Coils"/>
    </source>
</evidence>
<sequence>MVSTVERQKVLNKKLQEKKSDILMDALTYIKELKQKVDDMTKECGDSINKVDPSPTMDVKVEKLENNRYAVTVTCEKVQDMLVSLLEAFEEECLDVLHADINCNQIFHFEGIVEDDDGTFDVEMVTDLILEVLENKGVKKDTRV</sequence>
<dbReference type="Proteomes" id="UP000554482">
    <property type="component" value="Unassembled WGS sequence"/>
</dbReference>
<evidence type="ECO:0000256" key="2">
    <source>
        <dbReference type="ARBA" id="ARBA00023242"/>
    </source>
</evidence>
<evidence type="ECO:0000256" key="1">
    <source>
        <dbReference type="ARBA" id="ARBA00004123"/>
    </source>
</evidence>
<dbReference type="GO" id="GO:0043565">
    <property type="term" value="F:sequence-specific DNA binding"/>
    <property type="evidence" value="ECO:0007669"/>
    <property type="project" value="TreeGrafter"/>
</dbReference>
<keyword evidence="3" id="KW-0175">Coiled coil</keyword>
<evidence type="ECO:0000259" key="4">
    <source>
        <dbReference type="Pfam" id="PF22754"/>
    </source>
</evidence>
<evidence type="ECO:0000313" key="5">
    <source>
        <dbReference type="EMBL" id="KAF5186889.1"/>
    </source>
</evidence>
<dbReference type="EMBL" id="JABWDY010028729">
    <property type="protein sequence ID" value="KAF5186889.1"/>
    <property type="molecule type" value="Genomic_DNA"/>
</dbReference>